<evidence type="ECO:0000313" key="2">
    <source>
        <dbReference type="EMBL" id="NNI79955.1"/>
    </source>
</evidence>
<dbReference type="InterPro" id="IPR008557">
    <property type="entry name" value="PhoX"/>
</dbReference>
<name>A0A1E3XLE1_PASMD</name>
<proteinExistence type="predicted"/>
<dbReference type="PANTHER" id="PTHR35399">
    <property type="entry name" value="SLR8030 PROTEIN"/>
    <property type="match status" value="1"/>
</dbReference>
<dbReference type="Pfam" id="PF05787">
    <property type="entry name" value="PhoX"/>
    <property type="match status" value="1"/>
</dbReference>
<reference evidence="1" key="2">
    <citation type="submission" date="2022-07" db="EMBL/GenBank/DDBJ databases">
        <title>Genome-based characterization of novel serogroup A variants of Pasteurella multocida.</title>
        <authorList>
            <person name="Prajapati A."/>
            <person name="Yogisharadhya R."/>
            <person name="Mohanty N."/>
            <person name="Chanda M."/>
            <person name="Mendem S.K."/>
            <person name="Siddaramappa S."/>
            <person name="Shivachandra S.B."/>
        </authorList>
    </citation>
    <scope>NUCLEOTIDE SEQUENCE</scope>
    <source>
        <strain evidence="1">NIVEDIPm19</strain>
    </source>
</reference>
<sequence length="55" mass="6032">MGQNESPNITWIAVIPEQGEFKRFLTAPNGSEVTGIAFTPDNKTMFINIQHPGDA</sequence>
<dbReference type="Proteomes" id="UP000540079">
    <property type="component" value="Unassembled WGS sequence"/>
</dbReference>
<organism evidence="2 3">
    <name type="scientific">Pasteurella multocida</name>
    <dbReference type="NCBI Taxonomy" id="747"/>
    <lineage>
        <taxon>Bacteria</taxon>
        <taxon>Pseudomonadati</taxon>
        <taxon>Pseudomonadota</taxon>
        <taxon>Gammaproteobacteria</taxon>
        <taxon>Pasteurellales</taxon>
        <taxon>Pasteurellaceae</taxon>
        <taxon>Pasteurella</taxon>
    </lineage>
</organism>
<accession>A0A1E3XLE1</accession>
<evidence type="ECO:0000313" key="1">
    <source>
        <dbReference type="EMBL" id="MDA5624096.1"/>
    </source>
</evidence>
<gene>
    <name evidence="2" type="ORF">C2800_11110</name>
    <name evidence="1" type="ORF">NM948_11175</name>
</gene>
<dbReference type="AlphaFoldDB" id="A0A1E3XLE1"/>
<dbReference type="EMBL" id="PPVL01000013">
    <property type="protein sequence ID" value="NNI79955.1"/>
    <property type="molecule type" value="Genomic_DNA"/>
</dbReference>
<reference evidence="2 3" key="1">
    <citation type="journal article" date="2018" name="Front. Microbiol.">
        <title>Genetic and Phylogenetic Characteristics of Pasteurella multocida Isolates From Different Host Species.</title>
        <authorList>
            <person name="Peng Z."/>
            <person name="Liang W."/>
            <person name="Wang F."/>
            <person name="Xu Z."/>
            <person name="Xie Z."/>
            <person name="Lian Z."/>
            <person name="Hua L."/>
            <person name="Zhou R."/>
            <person name="Chen H."/>
            <person name="Wu B."/>
        </authorList>
    </citation>
    <scope>NUCLEOTIDE SEQUENCE [LARGE SCALE GENOMIC DNA]</scope>
    <source>
        <strain evidence="2 3">HNA06</strain>
    </source>
</reference>
<dbReference type="Proteomes" id="UP001145481">
    <property type="component" value="Unassembled WGS sequence"/>
</dbReference>
<dbReference type="EMBL" id="JANJHC010000033">
    <property type="protein sequence ID" value="MDA5624096.1"/>
    <property type="molecule type" value="Genomic_DNA"/>
</dbReference>
<dbReference type="RefSeq" id="WP_005752243.1">
    <property type="nucleotide sequence ID" value="NZ_AP025519.1"/>
</dbReference>
<comment type="caution">
    <text evidence="2">The sequence shown here is derived from an EMBL/GenBank/DDBJ whole genome shotgun (WGS) entry which is preliminary data.</text>
</comment>
<evidence type="ECO:0000313" key="3">
    <source>
        <dbReference type="Proteomes" id="UP000540079"/>
    </source>
</evidence>
<dbReference type="PANTHER" id="PTHR35399:SF2">
    <property type="entry name" value="DUF839 DOMAIN-CONTAINING PROTEIN"/>
    <property type="match status" value="1"/>
</dbReference>
<protein>
    <submittedName>
        <fullName evidence="2">DUF839 domain-containing protein</fullName>
    </submittedName>
</protein>